<feature type="domain" description="BTB" evidence="1">
    <location>
        <begin position="25"/>
        <end position="92"/>
    </location>
</feature>
<dbReference type="Pfam" id="PF00651">
    <property type="entry name" value="BTB"/>
    <property type="match status" value="1"/>
</dbReference>
<keyword evidence="3" id="KW-1185">Reference proteome</keyword>
<dbReference type="CDD" id="cd18186">
    <property type="entry name" value="BTB_POZ_ZBTB_KLHL-like"/>
    <property type="match status" value="1"/>
</dbReference>
<dbReference type="PROSITE" id="PS50097">
    <property type="entry name" value="BTB"/>
    <property type="match status" value="1"/>
</dbReference>
<organism evidence="2 3">
    <name type="scientific">Strigamia maritima</name>
    <name type="common">European centipede</name>
    <name type="synonym">Geophilus maritimus</name>
    <dbReference type="NCBI Taxonomy" id="126957"/>
    <lineage>
        <taxon>Eukaryota</taxon>
        <taxon>Metazoa</taxon>
        <taxon>Ecdysozoa</taxon>
        <taxon>Arthropoda</taxon>
        <taxon>Myriapoda</taxon>
        <taxon>Chilopoda</taxon>
        <taxon>Pleurostigmophora</taxon>
        <taxon>Geophilomorpha</taxon>
        <taxon>Linotaeniidae</taxon>
        <taxon>Strigamia</taxon>
    </lineage>
</organism>
<evidence type="ECO:0000313" key="2">
    <source>
        <dbReference type="EnsemblMetazoa" id="SMAR006911-PA"/>
    </source>
</evidence>
<dbReference type="EnsemblMetazoa" id="SMAR006911-RA">
    <property type="protein sequence ID" value="SMAR006911-PA"/>
    <property type="gene ID" value="SMAR006911"/>
</dbReference>
<reference evidence="2" key="2">
    <citation type="submission" date="2015-02" db="UniProtKB">
        <authorList>
            <consortium name="EnsemblMetazoa"/>
        </authorList>
    </citation>
    <scope>IDENTIFICATION</scope>
</reference>
<dbReference type="InterPro" id="IPR000210">
    <property type="entry name" value="BTB/POZ_dom"/>
</dbReference>
<dbReference type="EMBL" id="JH431734">
    <property type="status" value="NOT_ANNOTATED_CDS"/>
    <property type="molecule type" value="Genomic_DNA"/>
</dbReference>
<dbReference type="InterPro" id="IPR011333">
    <property type="entry name" value="SKP1/BTB/POZ_sf"/>
</dbReference>
<evidence type="ECO:0000313" key="3">
    <source>
        <dbReference type="Proteomes" id="UP000014500"/>
    </source>
</evidence>
<dbReference type="Gene3D" id="3.30.710.10">
    <property type="entry name" value="Potassium Channel Kv1.1, Chain A"/>
    <property type="match status" value="1"/>
</dbReference>
<dbReference type="Proteomes" id="UP000014500">
    <property type="component" value="Unassembled WGS sequence"/>
</dbReference>
<evidence type="ECO:0000259" key="1">
    <source>
        <dbReference type="PROSITE" id="PS50097"/>
    </source>
</evidence>
<proteinExistence type="predicted"/>
<dbReference type="AlphaFoldDB" id="T1J070"/>
<dbReference type="SUPFAM" id="SSF54695">
    <property type="entry name" value="POZ domain"/>
    <property type="match status" value="1"/>
</dbReference>
<dbReference type="HOGENOM" id="CLU_2239961_0_0_1"/>
<reference evidence="3" key="1">
    <citation type="submission" date="2011-05" db="EMBL/GenBank/DDBJ databases">
        <authorList>
            <person name="Richards S.R."/>
            <person name="Qu J."/>
            <person name="Jiang H."/>
            <person name="Jhangiani S.N."/>
            <person name="Agravi P."/>
            <person name="Goodspeed R."/>
            <person name="Gross S."/>
            <person name="Mandapat C."/>
            <person name="Jackson L."/>
            <person name="Mathew T."/>
            <person name="Pu L."/>
            <person name="Thornton R."/>
            <person name="Saada N."/>
            <person name="Wilczek-Boney K.B."/>
            <person name="Lee S."/>
            <person name="Kovar C."/>
            <person name="Wu Y."/>
            <person name="Scherer S.E."/>
            <person name="Worley K.C."/>
            <person name="Muzny D.M."/>
            <person name="Gibbs R."/>
        </authorList>
    </citation>
    <scope>NUCLEOTIDE SEQUENCE</scope>
    <source>
        <strain evidence="3">Brora</strain>
    </source>
</reference>
<dbReference type="PhylomeDB" id="T1J070"/>
<name>T1J070_STRMM</name>
<accession>T1J070</accession>
<sequence length="105" mass="11824">MAANESVQRNHQSLLNNLYNSRENGELGIVVRFQCENGQVYAHKNVLTAGSDNFGAMFSPDHIENQTNSASFPDTSLDVLNIVIKSIYTQKLPNMIFRTTSYVKR</sequence>
<protein>
    <recommendedName>
        <fullName evidence="1">BTB domain-containing protein</fullName>
    </recommendedName>
</protein>